<evidence type="ECO:0000313" key="1">
    <source>
        <dbReference type="EMBL" id="ALO44629.1"/>
    </source>
</evidence>
<dbReference type="EMBL" id="CP013188">
    <property type="protein sequence ID" value="ALO44629.1"/>
    <property type="molecule type" value="Genomic_DNA"/>
</dbReference>
<evidence type="ECO:0000313" key="2">
    <source>
        <dbReference type="Proteomes" id="UP000061457"/>
    </source>
</evidence>
<dbReference type="SUPFAM" id="SSF81296">
    <property type="entry name" value="E set domains"/>
    <property type="match status" value="1"/>
</dbReference>
<dbReference type="PATRIC" id="fig|161398.10.peg.4270"/>
<dbReference type="InterPro" id="IPR013783">
    <property type="entry name" value="Ig-like_fold"/>
</dbReference>
<sequence>MLNKRFFKTKSEAEITFECGFKNADKIELVAEFNDWQPVEMKFVKSRQVFKSKFRLPTNKQYQFRYLIDGEVWENDNQADGYTANGFGSENSLVSTIKEVGIQNESI</sequence>
<dbReference type="CDD" id="cd07184">
    <property type="entry name" value="E_set_Isoamylase_like_N"/>
    <property type="match status" value="1"/>
</dbReference>
<dbReference type="AlphaFoldDB" id="A0A0S2K8X0"/>
<reference evidence="1 2" key="1">
    <citation type="submission" date="2015-11" db="EMBL/GenBank/DDBJ databases">
        <authorList>
            <person name="Zhang Y."/>
            <person name="Guo Z."/>
        </authorList>
    </citation>
    <scope>NUCLEOTIDE SEQUENCE [LARGE SCALE GENOMIC DNA]</scope>
    <source>
        <strain evidence="1 2">KCTC 12086</strain>
    </source>
</reference>
<dbReference type="OrthoDB" id="5451596at2"/>
<organism evidence="1 2">
    <name type="scientific">Pseudoalteromonas phenolica</name>
    <dbReference type="NCBI Taxonomy" id="161398"/>
    <lineage>
        <taxon>Bacteria</taxon>
        <taxon>Pseudomonadati</taxon>
        <taxon>Pseudomonadota</taxon>
        <taxon>Gammaproteobacteria</taxon>
        <taxon>Alteromonadales</taxon>
        <taxon>Pseudoalteromonadaceae</taxon>
        <taxon>Pseudoalteromonas</taxon>
    </lineage>
</organism>
<protein>
    <submittedName>
        <fullName evidence="1">1,4-alpha-glucan branching enzyme</fullName>
    </submittedName>
</protein>
<dbReference type="Gene3D" id="2.60.40.10">
    <property type="entry name" value="Immunoglobulins"/>
    <property type="match status" value="1"/>
</dbReference>
<dbReference type="Proteomes" id="UP000061457">
    <property type="component" value="Chromosome II"/>
</dbReference>
<dbReference type="STRING" id="161398.PP2015_4162"/>
<accession>A0A0S2K8X0</accession>
<gene>
    <name evidence="1" type="ORF">PP2015_4162</name>
</gene>
<keyword evidence="2" id="KW-1185">Reference proteome</keyword>
<dbReference type="RefSeq" id="WP_058032471.1">
    <property type="nucleotide sequence ID" value="NZ_CP013188.1"/>
</dbReference>
<name>A0A0S2K8X0_9GAMM</name>
<proteinExistence type="predicted"/>
<dbReference type="KEGG" id="pphe:PP2015_4162"/>
<dbReference type="InterPro" id="IPR014756">
    <property type="entry name" value="Ig_E-set"/>
</dbReference>